<dbReference type="PROSITE" id="PS00041">
    <property type="entry name" value="HTH_ARAC_FAMILY_1"/>
    <property type="match status" value="1"/>
</dbReference>
<evidence type="ECO:0000256" key="7">
    <source>
        <dbReference type="ARBA" id="ARBA00022840"/>
    </source>
</evidence>
<comment type="catalytic activity">
    <reaction evidence="1">
        <text>ATP + protein L-histidine = ADP + protein N-phospho-L-histidine.</text>
        <dbReference type="EC" id="2.7.13.3"/>
    </reaction>
</comment>
<sequence length="1474" mass="168763">MNRKVIRYLRTLFFLLPGVLFLPTPINATEILRFEHYNTSRGLSQNTATSILCDSKGFLWIGTNNGLNRFDGNKFRVFMNEEEGQQNFTHNRVVKIWEDRQGFIWFETHDGHYHYFDPISETFRSLSYLFSDVEEGHAVFSEFLQYSKDEIWIGLSNKGVLRLLYNSRDHSYQETYFTSRGIHAISNERVSFIRADQNGNIWIGTHRGLTLVEKETLKNDVPTFSHLFISHTFTAMIETATELWFGTGEDGILKFQKSSQLYTFINSAASPSLKSDEISNLHITKNGTILASFYQNGMQIFIPRTNRWNHVDIIGEQVDQIYEDRYNKVWITTEEFGITGFDLETNLSEFHQFLDPQQSTLPDSERHVFYEDSQNNLWIGTHEGALNLYDRQKSDFIQFKNDPKNPNSISSNIVMAITEDHSGQLWVGTGQFQGGLEKIILKYPAFDHLLPQPEGSHISDNIVRALFEDPQGRIWAATKAGRLHVFDDHRRIHVFDNFKTSNGLLTGVNIYAILLDKAGYLWLGSKGKGLLVSRSPLASYNNLNNLTFVNYQTIDNDHESLSNNNIYTLIEDNDGNIWVGTYGHGINIAQKQNNETYKFRHISTENSNLSSNLVRNILADSKGRIWVATGYGLNLIENPTLDDQPLEIRNFYAGSDSNTISLNDIIHLHEDKSGRIWLATYGGGINALDSANNEESNFQKYDQISGLSNNVVYSIVDDATGDYLWFSTENGLSRFNLKMKTFEVFNTNNGLNFDSFSENTCLRGRDGALYFGGFMGIEVINPEKITIPKWDHQLELTDFQLFNKEVPIGPNQPLKKSISYTNKITLKYYQSSFSLEFSSMDYLDPDKSQYAYKLENFDQDWNIVSNQRKAIYTNLSPGEYTFRVRATGRSGEWVNNERSIQIIILPPWYKTKWAFLLYSVLIVLLVYVVASTISKINQYRNDLQIERRVNEMKLRFFTNISHEIRTPLTLIIGPIEDMLRKDLNNNDKPKLEIIRKNGKRMLQLTNQLLDFRKIQNNKMTLKVKELNIIDFTRSIYESFVPLANHKNINYQFSTSLETFHICADPSKLDTIIYNLLSNALKFTEAEKTVEVVIHQDPSGQYLEITVRDEGRGISEENLPHLFERFTILSGEELAGTGIGLSLSNELARLHHGEIVVSSEEQKGSTFTLRLKTGKAHFEGDQKIIWNNEDATILPTIEHAVDDLSNQKAPIKYIDPLEKRPMVMVVEDNQEIGEYICQSLSPEYASCLAANGEEAINMLNTQNPDLIISDVMMPVMDGMEMTRCIKENFSTSHIPIILLTAKSGMEDQIAGVEQGADAYIIKPFNSSYLKAVTNNLIEQRRHVIAKFRDNKTIDPSTLKVNSKDEEFLQKLVSYVEENHSEEFTIEELADTLCVSRTVFYNKVKGLTGLSPVEFVRQLKLKIAAHLLTQGYNVSEAAIKVGFSDARYFSRQFKALFGHLPSKHVEKNSQFPHPQD</sequence>
<dbReference type="SUPFAM" id="SSF47384">
    <property type="entry name" value="Homodimeric domain of signal transducing histidine kinase"/>
    <property type="match status" value="1"/>
</dbReference>
<dbReference type="Gene3D" id="3.40.50.2300">
    <property type="match status" value="1"/>
</dbReference>
<proteinExistence type="predicted"/>
<dbReference type="InterPro" id="IPR011110">
    <property type="entry name" value="Reg_prop"/>
</dbReference>
<dbReference type="Pfam" id="PF07495">
    <property type="entry name" value="Y_Y_Y"/>
    <property type="match status" value="1"/>
</dbReference>
<dbReference type="EMBL" id="BAZW01000019">
    <property type="protein sequence ID" value="GAO30159.1"/>
    <property type="molecule type" value="Genomic_DNA"/>
</dbReference>
<dbReference type="Pfam" id="PF12833">
    <property type="entry name" value="HTH_18"/>
    <property type="match status" value="1"/>
</dbReference>
<name>A0A0E9LY28_9BACT</name>
<evidence type="ECO:0000259" key="15">
    <source>
        <dbReference type="PROSITE" id="PS50110"/>
    </source>
</evidence>
<dbReference type="InterPro" id="IPR003661">
    <property type="entry name" value="HisK_dim/P_dom"/>
</dbReference>
<dbReference type="SUPFAM" id="SSF63829">
    <property type="entry name" value="Calcium-dependent phosphotriesterase"/>
    <property type="match status" value="3"/>
</dbReference>
<dbReference type="SMART" id="SM00448">
    <property type="entry name" value="REC"/>
    <property type="match status" value="1"/>
</dbReference>
<dbReference type="FunFam" id="1.10.287.130:FF:000045">
    <property type="entry name" value="Two-component system sensor histidine kinase/response regulator"/>
    <property type="match status" value="1"/>
</dbReference>
<organism evidence="16 17">
    <name type="scientific">Geofilum rubicundum JCM 15548</name>
    <dbReference type="NCBI Taxonomy" id="1236989"/>
    <lineage>
        <taxon>Bacteria</taxon>
        <taxon>Pseudomonadati</taxon>
        <taxon>Bacteroidota</taxon>
        <taxon>Bacteroidia</taxon>
        <taxon>Marinilabiliales</taxon>
        <taxon>Marinilabiliaceae</taxon>
        <taxon>Geofilum</taxon>
    </lineage>
</organism>
<dbReference type="Gene3D" id="3.30.565.10">
    <property type="entry name" value="Histidine kinase-like ATPase, C-terminal domain"/>
    <property type="match status" value="1"/>
</dbReference>
<dbReference type="PROSITE" id="PS01124">
    <property type="entry name" value="HTH_ARAC_FAMILY_2"/>
    <property type="match status" value="1"/>
</dbReference>
<accession>A0A0E9LY28</accession>
<dbReference type="InterPro" id="IPR004358">
    <property type="entry name" value="Sig_transdc_His_kin-like_C"/>
</dbReference>
<dbReference type="OrthoDB" id="1108380at2"/>
<evidence type="ECO:0000256" key="5">
    <source>
        <dbReference type="ARBA" id="ARBA00022741"/>
    </source>
</evidence>
<dbReference type="Gene3D" id="1.10.287.130">
    <property type="match status" value="1"/>
</dbReference>
<keyword evidence="5" id="KW-0547">Nucleotide-binding</keyword>
<evidence type="ECO:0000256" key="4">
    <source>
        <dbReference type="ARBA" id="ARBA00022679"/>
    </source>
</evidence>
<keyword evidence="9" id="KW-0805">Transcription regulation</keyword>
<evidence type="ECO:0000256" key="9">
    <source>
        <dbReference type="ARBA" id="ARBA00023015"/>
    </source>
</evidence>
<keyword evidence="17" id="KW-1185">Reference proteome</keyword>
<evidence type="ECO:0000313" key="17">
    <source>
        <dbReference type="Proteomes" id="UP000032900"/>
    </source>
</evidence>
<dbReference type="PROSITE" id="PS50110">
    <property type="entry name" value="RESPONSE_REGULATORY"/>
    <property type="match status" value="1"/>
</dbReference>
<dbReference type="InterPro" id="IPR011006">
    <property type="entry name" value="CheY-like_superfamily"/>
</dbReference>
<keyword evidence="4" id="KW-0808">Transferase</keyword>
<dbReference type="CDD" id="cd17574">
    <property type="entry name" value="REC_OmpR"/>
    <property type="match status" value="1"/>
</dbReference>
<dbReference type="SUPFAM" id="SSF46689">
    <property type="entry name" value="Homeodomain-like"/>
    <property type="match status" value="1"/>
</dbReference>
<dbReference type="PANTHER" id="PTHR43547:SF2">
    <property type="entry name" value="HYBRID SIGNAL TRANSDUCTION HISTIDINE KINASE C"/>
    <property type="match status" value="1"/>
</dbReference>
<keyword evidence="3 12" id="KW-0597">Phosphoprotein</keyword>
<dbReference type="GO" id="GO:0000155">
    <property type="term" value="F:phosphorelay sensor kinase activity"/>
    <property type="evidence" value="ECO:0007669"/>
    <property type="project" value="InterPro"/>
</dbReference>
<feature type="domain" description="HTH araC/xylS-type" evidence="13">
    <location>
        <begin position="1368"/>
        <end position="1465"/>
    </location>
</feature>
<dbReference type="InterPro" id="IPR036097">
    <property type="entry name" value="HisK_dim/P_sf"/>
</dbReference>
<dbReference type="InterPro" id="IPR013783">
    <property type="entry name" value="Ig-like_fold"/>
</dbReference>
<evidence type="ECO:0000256" key="11">
    <source>
        <dbReference type="ARBA" id="ARBA00023163"/>
    </source>
</evidence>
<feature type="modified residue" description="4-aspartylphosphate" evidence="12">
    <location>
        <position position="1269"/>
    </location>
</feature>
<dbReference type="Gene3D" id="1.10.10.60">
    <property type="entry name" value="Homeodomain-like"/>
    <property type="match status" value="1"/>
</dbReference>
<dbReference type="Pfam" id="PF00072">
    <property type="entry name" value="Response_reg"/>
    <property type="match status" value="1"/>
</dbReference>
<comment type="caution">
    <text evidence="16">The sequence shown here is derived from an EMBL/GenBank/DDBJ whole genome shotgun (WGS) entry which is preliminary data.</text>
</comment>
<dbReference type="STRING" id="1236989.JCM15548_12412"/>
<dbReference type="PRINTS" id="PR00344">
    <property type="entry name" value="BCTRLSENSOR"/>
</dbReference>
<evidence type="ECO:0000256" key="12">
    <source>
        <dbReference type="PROSITE-ProRule" id="PRU00169"/>
    </source>
</evidence>
<dbReference type="InterPro" id="IPR009057">
    <property type="entry name" value="Homeodomain-like_sf"/>
</dbReference>
<protein>
    <recommendedName>
        <fullName evidence="2">histidine kinase</fullName>
        <ecNumber evidence="2">2.7.13.3</ecNumber>
    </recommendedName>
</protein>
<keyword evidence="11" id="KW-0804">Transcription</keyword>
<evidence type="ECO:0000256" key="6">
    <source>
        <dbReference type="ARBA" id="ARBA00022777"/>
    </source>
</evidence>
<dbReference type="Pfam" id="PF02518">
    <property type="entry name" value="HATPase_c"/>
    <property type="match status" value="1"/>
</dbReference>
<feature type="domain" description="Histidine kinase" evidence="14">
    <location>
        <begin position="959"/>
        <end position="1174"/>
    </location>
</feature>
<dbReference type="Pfam" id="PF07494">
    <property type="entry name" value="Reg_prop"/>
    <property type="match status" value="8"/>
</dbReference>
<dbReference type="GO" id="GO:0003700">
    <property type="term" value="F:DNA-binding transcription factor activity"/>
    <property type="evidence" value="ECO:0007669"/>
    <property type="project" value="InterPro"/>
</dbReference>
<dbReference type="EC" id="2.7.13.3" evidence="2"/>
<dbReference type="SMART" id="SM00342">
    <property type="entry name" value="HTH_ARAC"/>
    <property type="match status" value="1"/>
</dbReference>
<dbReference type="InterPro" id="IPR015943">
    <property type="entry name" value="WD40/YVTN_repeat-like_dom_sf"/>
</dbReference>
<dbReference type="InterPro" id="IPR003594">
    <property type="entry name" value="HATPase_dom"/>
</dbReference>
<evidence type="ECO:0000256" key="3">
    <source>
        <dbReference type="ARBA" id="ARBA00022553"/>
    </source>
</evidence>
<dbReference type="Gene3D" id="2.60.40.10">
    <property type="entry name" value="Immunoglobulins"/>
    <property type="match status" value="1"/>
</dbReference>
<dbReference type="PROSITE" id="PS50109">
    <property type="entry name" value="HIS_KIN"/>
    <property type="match status" value="1"/>
</dbReference>
<feature type="domain" description="Response regulatory" evidence="15">
    <location>
        <begin position="1221"/>
        <end position="1336"/>
    </location>
</feature>
<dbReference type="InterPro" id="IPR005467">
    <property type="entry name" value="His_kinase_dom"/>
</dbReference>
<dbReference type="SUPFAM" id="SSF52172">
    <property type="entry name" value="CheY-like"/>
    <property type="match status" value="1"/>
</dbReference>
<dbReference type="GO" id="GO:0005524">
    <property type="term" value="F:ATP binding"/>
    <property type="evidence" value="ECO:0007669"/>
    <property type="project" value="UniProtKB-KW"/>
</dbReference>
<keyword evidence="10 16" id="KW-0238">DNA-binding</keyword>
<dbReference type="InterPro" id="IPR036890">
    <property type="entry name" value="HATPase_C_sf"/>
</dbReference>
<dbReference type="RefSeq" id="WP_062124939.1">
    <property type="nucleotide sequence ID" value="NZ_BAZW01000019.1"/>
</dbReference>
<evidence type="ECO:0000313" key="16">
    <source>
        <dbReference type="EMBL" id="GAO30159.1"/>
    </source>
</evidence>
<dbReference type="SUPFAM" id="SSF55874">
    <property type="entry name" value="ATPase domain of HSP90 chaperone/DNA topoisomerase II/histidine kinase"/>
    <property type="match status" value="1"/>
</dbReference>
<dbReference type="SMART" id="SM00388">
    <property type="entry name" value="HisKA"/>
    <property type="match status" value="1"/>
</dbReference>
<evidence type="ECO:0000256" key="10">
    <source>
        <dbReference type="ARBA" id="ARBA00023125"/>
    </source>
</evidence>
<dbReference type="FunFam" id="3.30.565.10:FF:000037">
    <property type="entry name" value="Hybrid sensor histidine kinase/response regulator"/>
    <property type="match status" value="1"/>
</dbReference>
<dbReference type="GO" id="GO:0043565">
    <property type="term" value="F:sequence-specific DNA binding"/>
    <property type="evidence" value="ECO:0007669"/>
    <property type="project" value="InterPro"/>
</dbReference>
<dbReference type="Gene3D" id="2.130.10.10">
    <property type="entry name" value="YVTN repeat-like/Quinoprotein amine dehydrogenase"/>
    <property type="match status" value="3"/>
</dbReference>
<dbReference type="SMART" id="SM00387">
    <property type="entry name" value="HATPase_c"/>
    <property type="match status" value="1"/>
</dbReference>
<evidence type="ECO:0000256" key="8">
    <source>
        <dbReference type="ARBA" id="ARBA00023012"/>
    </source>
</evidence>
<dbReference type="Proteomes" id="UP000032900">
    <property type="component" value="Unassembled WGS sequence"/>
</dbReference>
<dbReference type="PANTHER" id="PTHR43547">
    <property type="entry name" value="TWO-COMPONENT HISTIDINE KINASE"/>
    <property type="match status" value="1"/>
</dbReference>
<evidence type="ECO:0000259" key="14">
    <source>
        <dbReference type="PROSITE" id="PS50109"/>
    </source>
</evidence>
<dbReference type="InterPro" id="IPR018062">
    <property type="entry name" value="HTH_AraC-typ_CS"/>
</dbReference>
<evidence type="ECO:0000256" key="2">
    <source>
        <dbReference type="ARBA" id="ARBA00012438"/>
    </source>
</evidence>
<dbReference type="InterPro" id="IPR011123">
    <property type="entry name" value="Y_Y_Y"/>
</dbReference>
<gene>
    <name evidence="16" type="ORF">JCM15548_12412</name>
</gene>
<dbReference type="CDD" id="cd00082">
    <property type="entry name" value="HisKA"/>
    <property type="match status" value="1"/>
</dbReference>
<dbReference type="InterPro" id="IPR018060">
    <property type="entry name" value="HTH_AraC"/>
</dbReference>
<dbReference type="FunFam" id="2.60.40.10:FF:000791">
    <property type="entry name" value="Two-component system sensor histidine kinase/response regulator"/>
    <property type="match status" value="1"/>
</dbReference>
<evidence type="ECO:0000256" key="1">
    <source>
        <dbReference type="ARBA" id="ARBA00000085"/>
    </source>
</evidence>
<keyword evidence="8" id="KW-0902">Two-component regulatory system</keyword>
<reference evidence="16 17" key="1">
    <citation type="journal article" date="2015" name="Microbes Environ.">
        <title>Distribution and evolution of nitrogen fixation genes in the phylum bacteroidetes.</title>
        <authorList>
            <person name="Inoue J."/>
            <person name="Oshima K."/>
            <person name="Suda W."/>
            <person name="Sakamoto M."/>
            <person name="Iino T."/>
            <person name="Noda S."/>
            <person name="Hongoh Y."/>
            <person name="Hattori M."/>
            <person name="Ohkuma M."/>
        </authorList>
    </citation>
    <scope>NUCLEOTIDE SEQUENCE [LARGE SCALE GENOMIC DNA]</scope>
    <source>
        <strain evidence="16">JCM 15548</strain>
    </source>
</reference>
<evidence type="ECO:0000259" key="13">
    <source>
        <dbReference type="PROSITE" id="PS01124"/>
    </source>
</evidence>
<dbReference type="InterPro" id="IPR001789">
    <property type="entry name" value="Sig_transdc_resp-reg_receiver"/>
</dbReference>
<keyword evidence="6" id="KW-0418">Kinase</keyword>
<keyword evidence="7" id="KW-0067">ATP-binding</keyword>
<dbReference type="Pfam" id="PF00512">
    <property type="entry name" value="HisKA"/>
    <property type="match status" value="1"/>
</dbReference>